<dbReference type="Gene3D" id="1.20.1250.20">
    <property type="entry name" value="MFS general substrate transporter like domains"/>
    <property type="match status" value="1"/>
</dbReference>
<dbReference type="OrthoDB" id="6612291at2759"/>
<organism evidence="10 11">
    <name type="scientific">Cylindrodendrum hubeiense</name>
    <dbReference type="NCBI Taxonomy" id="595255"/>
    <lineage>
        <taxon>Eukaryota</taxon>
        <taxon>Fungi</taxon>
        <taxon>Dikarya</taxon>
        <taxon>Ascomycota</taxon>
        <taxon>Pezizomycotina</taxon>
        <taxon>Sordariomycetes</taxon>
        <taxon>Hypocreomycetidae</taxon>
        <taxon>Hypocreales</taxon>
        <taxon>Nectriaceae</taxon>
        <taxon>Cylindrodendrum</taxon>
    </lineage>
</organism>
<dbReference type="InterPro" id="IPR003663">
    <property type="entry name" value="Sugar/inositol_transpt"/>
</dbReference>
<dbReference type="PROSITE" id="PS50850">
    <property type="entry name" value="MFS"/>
    <property type="match status" value="1"/>
</dbReference>
<feature type="transmembrane region" description="Helical" evidence="8">
    <location>
        <begin position="436"/>
        <end position="454"/>
    </location>
</feature>
<gene>
    <name evidence="10" type="ORF">G7Z17_g10719</name>
</gene>
<dbReference type="Pfam" id="PF00083">
    <property type="entry name" value="Sugar_tr"/>
    <property type="match status" value="1"/>
</dbReference>
<keyword evidence="11" id="KW-1185">Reference proteome</keyword>
<evidence type="ECO:0000259" key="9">
    <source>
        <dbReference type="PROSITE" id="PS50850"/>
    </source>
</evidence>
<dbReference type="InterPro" id="IPR050360">
    <property type="entry name" value="MFS_Sugar_Transporters"/>
</dbReference>
<feature type="transmembrane region" description="Helical" evidence="8">
    <location>
        <begin position="57"/>
        <end position="77"/>
    </location>
</feature>
<evidence type="ECO:0000256" key="8">
    <source>
        <dbReference type="SAM" id="Phobius"/>
    </source>
</evidence>
<dbReference type="EMBL" id="JAANBB010000364">
    <property type="protein sequence ID" value="KAF7543473.1"/>
    <property type="molecule type" value="Genomic_DNA"/>
</dbReference>
<feature type="transmembrane region" description="Helical" evidence="8">
    <location>
        <begin position="340"/>
        <end position="360"/>
    </location>
</feature>
<dbReference type="GO" id="GO:0005351">
    <property type="term" value="F:carbohydrate:proton symporter activity"/>
    <property type="evidence" value="ECO:0007669"/>
    <property type="project" value="TreeGrafter"/>
</dbReference>
<feature type="transmembrane region" description="Helical" evidence="8">
    <location>
        <begin position="179"/>
        <end position="198"/>
    </location>
</feature>
<dbReference type="InterPro" id="IPR005828">
    <property type="entry name" value="MFS_sugar_transport-like"/>
</dbReference>
<feature type="transmembrane region" description="Helical" evidence="8">
    <location>
        <begin position="405"/>
        <end position="424"/>
    </location>
</feature>
<dbReference type="InterPro" id="IPR020846">
    <property type="entry name" value="MFS_dom"/>
</dbReference>
<dbReference type="PANTHER" id="PTHR48022:SF28">
    <property type="entry name" value="MAJOR FACILITATOR SUPERFAMILY (MFS) PROFILE DOMAIN-CONTAINING PROTEIN-RELATED"/>
    <property type="match status" value="1"/>
</dbReference>
<evidence type="ECO:0000256" key="5">
    <source>
        <dbReference type="ARBA" id="ARBA00022989"/>
    </source>
</evidence>
<feature type="transmembrane region" description="Helical" evidence="8">
    <location>
        <begin position="146"/>
        <end position="164"/>
    </location>
</feature>
<dbReference type="FunFam" id="1.20.1250.20:FF:000061">
    <property type="entry name" value="MFS sugar transporter"/>
    <property type="match status" value="1"/>
</dbReference>
<name>A0A9P5H2H0_9HYPO</name>
<protein>
    <recommendedName>
        <fullName evidence="9">Major facilitator superfamily (MFS) profile domain-containing protein</fullName>
    </recommendedName>
</protein>
<evidence type="ECO:0000256" key="6">
    <source>
        <dbReference type="ARBA" id="ARBA00023136"/>
    </source>
</evidence>
<comment type="caution">
    <text evidence="10">The sequence shown here is derived from an EMBL/GenBank/DDBJ whole genome shotgun (WGS) entry which is preliminary data.</text>
</comment>
<comment type="similarity">
    <text evidence="2 7">Belongs to the major facilitator superfamily. Sugar transporter (TC 2.A.1.1) family.</text>
</comment>
<feature type="transmembrane region" description="Helical" evidence="8">
    <location>
        <begin position="269"/>
        <end position="291"/>
    </location>
</feature>
<feature type="transmembrane region" description="Helical" evidence="8">
    <location>
        <begin position="311"/>
        <end position="333"/>
    </location>
</feature>
<dbReference type="Proteomes" id="UP000722485">
    <property type="component" value="Unassembled WGS sequence"/>
</dbReference>
<feature type="transmembrane region" description="Helical" evidence="8">
    <location>
        <begin position="113"/>
        <end position="134"/>
    </location>
</feature>
<proteinExistence type="inferred from homology"/>
<evidence type="ECO:0000313" key="10">
    <source>
        <dbReference type="EMBL" id="KAF7543473.1"/>
    </source>
</evidence>
<feature type="domain" description="Major facilitator superfamily (MFS) profile" evidence="9">
    <location>
        <begin position="13"/>
        <end position="458"/>
    </location>
</feature>
<keyword evidence="6 8" id="KW-0472">Membrane</keyword>
<evidence type="ECO:0000256" key="7">
    <source>
        <dbReference type="RuleBase" id="RU003346"/>
    </source>
</evidence>
<dbReference type="NCBIfam" id="TIGR00879">
    <property type="entry name" value="SP"/>
    <property type="match status" value="1"/>
</dbReference>
<sequence>MTFLVGKPLDWAITATAGSGFLLFGYDQGVMSGLLTGDAFTRMFPEIDTNKDGSSSLQGTVVAIYEIGCFFGAIFCLMWGEALGRRKCIMLGCIILSIGAALQASAYGIPQMIVGRIVAGLGNGMNTSTIPVWHSELMNAHDRGRGLAIELAINIFGVMLAYWTDYGMSFVLNESQFRFPLALQILFALVTLAGILALPESPRWLVAHDRHDEAREILWAVNKNAKQITKDDAGISRNLAEIQHAIREEREAAQTSSFKAMFKNGDQKFLYRTLLGIGGQFMQQLSGINLITYYAPVIFQKSVGMSQRMSLLLAGFNGIAYFFSSLIPIWIIDRLGRRKLMLFAAAGQCACMAILAGTVSDGSTQAGIFAIVMLFLFNFFFAVGLLAIPWLLPAEYAPLAIRTRAAALATASNWIFTFLVVEITPVSINSIGWKTYVYFGVFNFCFIPMIYFLYPETRFLSLEQIDKLFTGDKVKLHWDNSMGVPGDAPAKGLDVETAGVEHEEKTLSEHKSESQ</sequence>
<dbReference type="GO" id="GO:0016020">
    <property type="term" value="C:membrane"/>
    <property type="evidence" value="ECO:0007669"/>
    <property type="project" value="UniProtKB-SubCell"/>
</dbReference>
<feature type="transmembrane region" description="Helical" evidence="8">
    <location>
        <begin position="366"/>
        <end position="393"/>
    </location>
</feature>
<evidence type="ECO:0000256" key="2">
    <source>
        <dbReference type="ARBA" id="ARBA00010992"/>
    </source>
</evidence>
<dbReference type="SUPFAM" id="SSF103473">
    <property type="entry name" value="MFS general substrate transporter"/>
    <property type="match status" value="1"/>
</dbReference>
<evidence type="ECO:0000313" key="11">
    <source>
        <dbReference type="Proteomes" id="UP000722485"/>
    </source>
</evidence>
<keyword evidence="5 8" id="KW-1133">Transmembrane helix</keyword>
<dbReference type="AlphaFoldDB" id="A0A9P5H2H0"/>
<evidence type="ECO:0000256" key="1">
    <source>
        <dbReference type="ARBA" id="ARBA00004141"/>
    </source>
</evidence>
<accession>A0A9P5H2H0</accession>
<dbReference type="PANTHER" id="PTHR48022">
    <property type="entry name" value="PLASTIDIC GLUCOSE TRANSPORTER 4"/>
    <property type="match status" value="1"/>
</dbReference>
<feature type="transmembrane region" description="Helical" evidence="8">
    <location>
        <begin position="89"/>
        <end position="107"/>
    </location>
</feature>
<dbReference type="PRINTS" id="PR00171">
    <property type="entry name" value="SUGRTRNSPORT"/>
</dbReference>
<comment type="subcellular location">
    <subcellularLocation>
        <location evidence="1">Membrane</location>
        <topology evidence="1">Multi-pass membrane protein</topology>
    </subcellularLocation>
</comment>
<dbReference type="InterPro" id="IPR036259">
    <property type="entry name" value="MFS_trans_sf"/>
</dbReference>
<evidence type="ECO:0000256" key="4">
    <source>
        <dbReference type="ARBA" id="ARBA00022692"/>
    </source>
</evidence>
<evidence type="ECO:0000256" key="3">
    <source>
        <dbReference type="ARBA" id="ARBA00022448"/>
    </source>
</evidence>
<keyword evidence="3 7" id="KW-0813">Transport</keyword>
<reference evidence="10" key="1">
    <citation type="submission" date="2020-03" db="EMBL/GenBank/DDBJ databases">
        <title>Draft Genome Sequence of Cylindrodendrum hubeiense.</title>
        <authorList>
            <person name="Buettner E."/>
            <person name="Kellner H."/>
        </authorList>
    </citation>
    <scope>NUCLEOTIDE SEQUENCE</scope>
    <source>
        <strain evidence="10">IHI 201604</strain>
    </source>
</reference>
<keyword evidence="4 8" id="KW-0812">Transmembrane</keyword>